<gene>
    <name evidence="2" type="ORF">UCDDA912_g06747</name>
</gene>
<keyword evidence="1" id="KW-0812">Transmembrane</keyword>
<dbReference type="STRING" id="1214573.A0A0G2FGQ6"/>
<evidence type="ECO:0000256" key="1">
    <source>
        <dbReference type="SAM" id="Phobius"/>
    </source>
</evidence>
<dbReference type="GO" id="GO:0016787">
    <property type="term" value="F:hydrolase activity"/>
    <property type="evidence" value="ECO:0007669"/>
    <property type="project" value="UniProtKB-KW"/>
</dbReference>
<keyword evidence="1" id="KW-1133">Transmembrane helix</keyword>
<protein>
    <submittedName>
        <fullName evidence="2">Putative alpha beta hydrolase fold family</fullName>
    </submittedName>
</protein>
<dbReference type="AlphaFoldDB" id="A0A0G2FGQ6"/>
<organism evidence="2 3">
    <name type="scientific">Diaporthe ampelina</name>
    <dbReference type="NCBI Taxonomy" id="1214573"/>
    <lineage>
        <taxon>Eukaryota</taxon>
        <taxon>Fungi</taxon>
        <taxon>Dikarya</taxon>
        <taxon>Ascomycota</taxon>
        <taxon>Pezizomycotina</taxon>
        <taxon>Sordariomycetes</taxon>
        <taxon>Sordariomycetidae</taxon>
        <taxon>Diaporthales</taxon>
        <taxon>Diaporthaceae</taxon>
        <taxon>Diaporthe</taxon>
    </lineage>
</organism>
<keyword evidence="3" id="KW-1185">Reference proteome</keyword>
<keyword evidence="1" id="KW-0472">Membrane</keyword>
<comment type="caution">
    <text evidence="2">The sequence shown here is derived from an EMBL/GenBank/DDBJ whole genome shotgun (WGS) entry which is preliminary data.</text>
</comment>
<keyword evidence="2" id="KW-0378">Hydrolase</keyword>
<feature type="transmembrane region" description="Helical" evidence="1">
    <location>
        <begin position="184"/>
        <end position="203"/>
    </location>
</feature>
<reference evidence="2 3" key="2">
    <citation type="submission" date="2015-05" db="EMBL/GenBank/DDBJ databases">
        <authorList>
            <person name="Morales-Cruz A."/>
            <person name="Amrine K.C."/>
            <person name="Cantu D."/>
        </authorList>
    </citation>
    <scope>NUCLEOTIDE SEQUENCE [LARGE SCALE GENOMIC DNA]</scope>
    <source>
        <strain evidence="2">DA912</strain>
    </source>
</reference>
<reference evidence="2 3" key="1">
    <citation type="submission" date="2015-05" db="EMBL/GenBank/DDBJ databases">
        <title>Distinctive expansion of gene families associated with plant cell wall degradation and secondary metabolism in the genomes of grapevine trunk pathogens.</title>
        <authorList>
            <person name="Lawrence D.P."/>
            <person name="Travadon R."/>
            <person name="Rolshausen P.E."/>
            <person name="Baumgartner K."/>
        </authorList>
    </citation>
    <scope>NUCLEOTIDE SEQUENCE [LARGE SCALE GENOMIC DNA]</scope>
    <source>
        <strain evidence="2">DA912</strain>
    </source>
</reference>
<feature type="transmembrane region" description="Helical" evidence="1">
    <location>
        <begin position="12"/>
        <end position="37"/>
    </location>
</feature>
<sequence>MLVGLSTPELILVRVTAVLLIYPGLICFAYFVLAALAGGVAAIAHPFSIFIEVYGAIEILWYLFWFLPFKHRLQKRGPAPSRMTREERKDLFTKGMNTVPDLENYVRGWFDKAHMGDIRRDNLKDWLLWSLFGRDGNFGDDAPELEEYIQELEERMAVAFKKGRGDAKALRLSFDPIKMTHRSLLFYSLTGFADILTTVFLLSKGFKFYRQPRNAFFSVFPFRPMTLFSPQQSAAPEMSYFYRPHTSKTQRPIMFIHGVGIGMAPYLLWLNSVPRDVGIIAIELLPVSNKICPPMPSSSELVDSISRILAEHSLEYDSFVFVGNSYGTLLLSPMLKREGLAAKIASVVLVDPVSLLLHLPDVAWNFARRRPRTGPEWEIYYGAATDPMVAHTLARRFDFRDAILWREQLRGRRATVILGGRDCVTHPMAVASYVYYGDVEIHDYTEQRVEAWKATPGIWTGQWEMELLYLDGLDHGQAFLKPGYVPTVQKVVDTYCWRDGSGGELRKSTGDYESSSVG</sequence>
<dbReference type="PANTHER" id="PTHR37471">
    <property type="entry name" value="UNNAMED PRODUCT"/>
    <property type="match status" value="1"/>
</dbReference>
<name>A0A0G2FGQ6_9PEZI</name>
<dbReference type="OrthoDB" id="6431331at2759"/>
<evidence type="ECO:0000313" key="3">
    <source>
        <dbReference type="Proteomes" id="UP000034680"/>
    </source>
</evidence>
<dbReference type="InterPro" id="IPR029058">
    <property type="entry name" value="AB_hydrolase_fold"/>
</dbReference>
<dbReference type="PANTHER" id="PTHR37471:SF1">
    <property type="entry name" value="AB HYDROLASE-1 DOMAIN-CONTAINING PROTEIN"/>
    <property type="match status" value="1"/>
</dbReference>
<evidence type="ECO:0000313" key="2">
    <source>
        <dbReference type="EMBL" id="KKY33289.1"/>
    </source>
</evidence>
<feature type="transmembrane region" description="Helical" evidence="1">
    <location>
        <begin position="43"/>
        <end position="67"/>
    </location>
</feature>
<dbReference type="Gene3D" id="3.40.50.1820">
    <property type="entry name" value="alpha/beta hydrolase"/>
    <property type="match status" value="1"/>
</dbReference>
<dbReference type="EMBL" id="LCUC01000248">
    <property type="protein sequence ID" value="KKY33289.1"/>
    <property type="molecule type" value="Genomic_DNA"/>
</dbReference>
<proteinExistence type="predicted"/>
<dbReference type="Proteomes" id="UP000034680">
    <property type="component" value="Unassembled WGS sequence"/>
</dbReference>
<accession>A0A0G2FGQ6</accession>
<dbReference type="SUPFAM" id="SSF53474">
    <property type="entry name" value="alpha/beta-Hydrolases"/>
    <property type="match status" value="1"/>
</dbReference>